<dbReference type="GO" id="GO:0051117">
    <property type="term" value="F:ATPase binding"/>
    <property type="evidence" value="ECO:0007669"/>
    <property type="project" value="TreeGrafter"/>
</dbReference>
<sequence>MTKYSFLLLSSDKESFLEKLRDLGVVDITRSSKPVDDMSRSIVSEIEAVKAEIKSIDSVSNSRTEALKARRTELLKSLEEAEPWGEYDRERLLNLGVKFYCISLKSYRKEWEDSYAIQVVHETKDKIWFAIAGDSEGFPVKDMPLPQRKASEIEAELAGTDAALKEELDGLEARKPEIPELEKKIESLYADLNVYLAGVSGQTAAEDSLLIYQGFAPTSEDGRLKEAFDSMEVYYIAEKATAADNPPIELRNNAFSRQFEVLTRMYGVPVYNEFDPTIFMSIFFLLFFAMCLGDAGYGLALIVIGLVLRGKKGGLANMWSLIVSLGCGTVVVGLLMGGFFGVNLVEVPWIPDWMKKFMIVGDVSVGNATYAKWMIISLMIGIVHICLAMITKAVWEVKREGFKNSLGTLGWTLLIVGGIVGLSIGLTGVISETVMKWLLIGIAGVSALGIYIFNKWGRNPLVNIGSGLWDTYNTASGLISDVLSYIRLYALGLSGSMLASTFNQIAEMVKGPDPTWQWVPFVLILIFGHVLNLGLSCLGAFVHPLRLNFLEFFKNSGYEGSGTAYSPIKR</sequence>
<comment type="caution">
    <text evidence="9">The sequence shown here is derived from an EMBL/GenBank/DDBJ whole genome shotgun (WGS) entry which is preliminary data.</text>
</comment>
<evidence type="ECO:0000256" key="3">
    <source>
        <dbReference type="ARBA" id="ARBA00022448"/>
    </source>
</evidence>
<protein>
    <submittedName>
        <fullName evidence="9">ATPase V</fullName>
    </submittedName>
</protein>
<dbReference type="GO" id="GO:0046961">
    <property type="term" value="F:proton-transporting ATPase activity, rotational mechanism"/>
    <property type="evidence" value="ECO:0007669"/>
    <property type="project" value="InterPro"/>
</dbReference>
<dbReference type="GO" id="GO:0007035">
    <property type="term" value="P:vacuolar acidification"/>
    <property type="evidence" value="ECO:0007669"/>
    <property type="project" value="TreeGrafter"/>
</dbReference>
<feature type="transmembrane region" description="Helical" evidence="8">
    <location>
        <begin position="437"/>
        <end position="454"/>
    </location>
</feature>
<keyword evidence="6" id="KW-0406">Ion transport</keyword>
<dbReference type="GO" id="GO:0033179">
    <property type="term" value="C:proton-transporting V-type ATPase, V0 domain"/>
    <property type="evidence" value="ECO:0007669"/>
    <property type="project" value="InterPro"/>
</dbReference>
<dbReference type="Pfam" id="PF01496">
    <property type="entry name" value="V_ATPase_I"/>
    <property type="match status" value="1"/>
</dbReference>
<comment type="similarity">
    <text evidence="2">Belongs to the V-ATPase 116 kDa subunit family.</text>
</comment>
<dbReference type="PANTHER" id="PTHR11629">
    <property type="entry name" value="VACUOLAR PROTON ATPASES"/>
    <property type="match status" value="1"/>
</dbReference>
<name>A0A9D1GMY5_9BACT</name>
<reference evidence="9" key="1">
    <citation type="submission" date="2020-10" db="EMBL/GenBank/DDBJ databases">
        <authorList>
            <person name="Gilroy R."/>
        </authorList>
    </citation>
    <scope>NUCLEOTIDE SEQUENCE</scope>
    <source>
        <strain evidence="9">ChiHecec2B26-709</strain>
    </source>
</reference>
<evidence type="ECO:0000256" key="6">
    <source>
        <dbReference type="ARBA" id="ARBA00023065"/>
    </source>
</evidence>
<evidence type="ECO:0000256" key="5">
    <source>
        <dbReference type="ARBA" id="ARBA00022989"/>
    </source>
</evidence>
<feature type="transmembrane region" description="Helical" evidence="8">
    <location>
        <begin position="488"/>
        <end position="506"/>
    </location>
</feature>
<evidence type="ECO:0000256" key="2">
    <source>
        <dbReference type="ARBA" id="ARBA00009904"/>
    </source>
</evidence>
<dbReference type="Proteomes" id="UP000886881">
    <property type="component" value="Unassembled WGS sequence"/>
</dbReference>
<dbReference type="InterPro" id="IPR002490">
    <property type="entry name" value="V-ATPase_116kDa_su"/>
</dbReference>
<evidence type="ECO:0000313" key="10">
    <source>
        <dbReference type="Proteomes" id="UP000886881"/>
    </source>
</evidence>
<dbReference type="EMBL" id="DVLC01000092">
    <property type="protein sequence ID" value="HIT47160.1"/>
    <property type="molecule type" value="Genomic_DNA"/>
</dbReference>
<accession>A0A9D1GMY5</accession>
<organism evidence="9 10">
    <name type="scientific">Candidatus Cryptobacteroides merdipullorum</name>
    <dbReference type="NCBI Taxonomy" id="2840771"/>
    <lineage>
        <taxon>Bacteria</taxon>
        <taxon>Pseudomonadati</taxon>
        <taxon>Bacteroidota</taxon>
        <taxon>Bacteroidia</taxon>
        <taxon>Bacteroidales</taxon>
        <taxon>Candidatus Cryptobacteroides</taxon>
    </lineage>
</organism>
<feature type="transmembrane region" description="Helical" evidence="8">
    <location>
        <begin position="320"/>
        <end position="350"/>
    </location>
</feature>
<evidence type="ECO:0000313" key="9">
    <source>
        <dbReference type="EMBL" id="HIT47160.1"/>
    </source>
</evidence>
<feature type="transmembrane region" description="Helical" evidence="8">
    <location>
        <begin position="411"/>
        <end position="431"/>
    </location>
</feature>
<feature type="transmembrane region" description="Helical" evidence="8">
    <location>
        <begin position="370"/>
        <end position="390"/>
    </location>
</feature>
<dbReference type="AlphaFoldDB" id="A0A9D1GMY5"/>
<evidence type="ECO:0000256" key="7">
    <source>
        <dbReference type="ARBA" id="ARBA00023136"/>
    </source>
</evidence>
<evidence type="ECO:0000256" key="4">
    <source>
        <dbReference type="ARBA" id="ARBA00022692"/>
    </source>
</evidence>
<keyword evidence="3" id="KW-0813">Transport</keyword>
<dbReference type="PANTHER" id="PTHR11629:SF63">
    <property type="entry name" value="V-TYPE PROTON ATPASE SUBUNIT A"/>
    <property type="match status" value="1"/>
</dbReference>
<reference evidence="9" key="2">
    <citation type="journal article" date="2021" name="PeerJ">
        <title>Extensive microbial diversity within the chicken gut microbiome revealed by metagenomics and culture.</title>
        <authorList>
            <person name="Gilroy R."/>
            <person name="Ravi A."/>
            <person name="Getino M."/>
            <person name="Pursley I."/>
            <person name="Horton D.L."/>
            <person name="Alikhan N.F."/>
            <person name="Baker D."/>
            <person name="Gharbi K."/>
            <person name="Hall N."/>
            <person name="Watson M."/>
            <person name="Adriaenssens E.M."/>
            <person name="Foster-Nyarko E."/>
            <person name="Jarju S."/>
            <person name="Secka A."/>
            <person name="Antonio M."/>
            <person name="Oren A."/>
            <person name="Chaudhuri R.R."/>
            <person name="La Ragione R."/>
            <person name="Hildebrand F."/>
            <person name="Pallen M.J."/>
        </authorList>
    </citation>
    <scope>NUCLEOTIDE SEQUENCE</scope>
    <source>
        <strain evidence="9">ChiHecec2B26-709</strain>
    </source>
</reference>
<comment type="subcellular location">
    <subcellularLocation>
        <location evidence="1">Membrane</location>
        <topology evidence="1">Multi-pass membrane protein</topology>
    </subcellularLocation>
</comment>
<keyword evidence="4 8" id="KW-0812">Transmembrane</keyword>
<evidence type="ECO:0000256" key="8">
    <source>
        <dbReference type="SAM" id="Phobius"/>
    </source>
</evidence>
<keyword evidence="7 8" id="KW-0472">Membrane</keyword>
<dbReference type="GO" id="GO:0016471">
    <property type="term" value="C:vacuolar proton-transporting V-type ATPase complex"/>
    <property type="evidence" value="ECO:0007669"/>
    <property type="project" value="TreeGrafter"/>
</dbReference>
<feature type="transmembrane region" description="Helical" evidence="8">
    <location>
        <begin position="278"/>
        <end position="308"/>
    </location>
</feature>
<keyword evidence="5 8" id="KW-1133">Transmembrane helix</keyword>
<proteinExistence type="inferred from homology"/>
<evidence type="ECO:0000256" key="1">
    <source>
        <dbReference type="ARBA" id="ARBA00004141"/>
    </source>
</evidence>
<feature type="transmembrane region" description="Helical" evidence="8">
    <location>
        <begin position="518"/>
        <end position="542"/>
    </location>
</feature>
<gene>
    <name evidence="9" type="ORF">IAC35_04810</name>
</gene>